<evidence type="ECO:0000313" key="2">
    <source>
        <dbReference type="Proteomes" id="UP001321786"/>
    </source>
</evidence>
<proteinExistence type="predicted"/>
<protein>
    <submittedName>
        <fullName evidence="1">GrdX family protein</fullName>
    </submittedName>
</protein>
<dbReference type="EMBL" id="AP028654">
    <property type="protein sequence ID" value="BEP28720.1"/>
    <property type="molecule type" value="Genomic_DNA"/>
</dbReference>
<gene>
    <name evidence="1" type="ORF">HLPR_10510</name>
</gene>
<reference evidence="1 2" key="1">
    <citation type="submission" date="2023-08" db="EMBL/GenBank/DDBJ databases">
        <title>Helicovermis profunda gen. nov., sp. nov., a novel mesophilic, fermentative bacterium within the Bacillota from a deep-sea hydrothermal vent chimney.</title>
        <authorList>
            <person name="Miyazaki U."/>
            <person name="Mizutani D."/>
            <person name="Hashimoto Y."/>
            <person name="Tame A."/>
            <person name="Sawayama S."/>
            <person name="Miyazaki J."/>
            <person name="Takai K."/>
            <person name="Nakagawa S."/>
        </authorList>
    </citation>
    <scope>NUCLEOTIDE SEQUENCE [LARGE SCALE GENOMIC DNA]</scope>
    <source>
        <strain evidence="1 2">S502</strain>
    </source>
</reference>
<accession>A0AAU9EQG5</accession>
<dbReference type="RefSeq" id="WP_338537026.1">
    <property type="nucleotide sequence ID" value="NZ_AP028654.1"/>
</dbReference>
<dbReference type="Proteomes" id="UP001321786">
    <property type="component" value="Chromosome"/>
</dbReference>
<sequence>MKYVIITNNKLVNEYYLNEINFKNLEKIIFMETASFINVLEFARDSIHKGHKLLTHPLTGSVKPYETPFKSVVISSETTEMDFESLNIIENSIEVTKKFLRDYKPRNLKEKHLKDFMIIDKSLIDSGIESINQVY</sequence>
<name>A0AAU9EQG5_9FIRM</name>
<dbReference type="KEGG" id="hprf:HLPR_10510"/>
<dbReference type="InterPro" id="IPR047735">
    <property type="entry name" value="GrdX-like"/>
</dbReference>
<evidence type="ECO:0000313" key="1">
    <source>
        <dbReference type="EMBL" id="BEP28720.1"/>
    </source>
</evidence>
<keyword evidence="2" id="KW-1185">Reference proteome</keyword>
<dbReference type="NCBIfam" id="NF038093">
    <property type="entry name" value="GrdX"/>
    <property type="match status" value="1"/>
</dbReference>
<dbReference type="AlphaFoldDB" id="A0AAU9EQG5"/>
<organism evidence="1 2">
    <name type="scientific">Helicovermis profundi</name>
    <dbReference type="NCBI Taxonomy" id="3065157"/>
    <lineage>
        <taxon>Bacteria</taxon>
        <taxon>Bacillati</taxon>
        <taxon>Bacillota</taxon>
        <taxon>Clostridia</taxon>
        <taxon>Helicovermis</taxon>
    </lineage>
</organism>